<dbReference type="SUPFAM" id="SSF52768">
    <property type="entry name" value="Arginase/deacetylase"/>
    <property type="match status" value="1"/>
</dbReference>
<dbReference type="InterPro" id="IPR023696">
    <property type="entry name" value="Ureohydrolase_dom_sf"/>
</dbReference>
<dbReference type="GO" id="GO:0004407">
    <property type="term" value="F:histone deacetylase activity"/>
    <property type="evidence" value="ECO:0007669"/>
    <property type="project" value="TreeGrafter"/>
</dbReference>
<dbReference type="GO" id="GO:0040029">
    <property type="term" value="P:epigenetic regulation of gene expression"/>
    <property type="evidence" value="ECO:0007669"/>
    <property type="project" value="TreeGrafter"/>
</dbReference>
<dbReference type="AlphaFoldDB" id="X2LIV0"/>
<dbReference type="PANTHER" id="PTHR10625:SF10">
    <property type="entry name" value="HISTONE DEACETYLASE HDAC1"/>
    <property type="match status" value="1"/>
</dbReference>
<accession>X2LIV0</accession>
<dbReference type="Gene3D" id="3.40.800.20">
    <property type="entry name" value="Histone deacetylase domain"/>
    <property type="match status" value="1"/>
</dbReference>
<comment type="similarity">
    <text evidence="1">Belongs to the histone deacetylase family.</text>
</comment>
<reference evidence="3" key="1">
    <citation type="submission" date="2013-10" db="EMBL/GenBank/DDBJ databases">
        <title>Functional metagenomics reveals novel beta-galactosidases not predictable from gene sequences.</title>
        <authorList>
            <person name="Cheng J."/>
            <person name="Engel K."/>
            <person name="Romantsov T."/>
            <person name="Neufeld J.D."/>
            <person name="Rose D.R."/>
            <person name="Charles T.C."/>
        </authorList>
    </citation>
    <scope>NUCLEOTIDE SEQUENCE</scope>
</reference>
<evidence type="ECO:0000313" key="3">
    <source>
        <dbReference type="EMBL" id="AHN97611.1"/>
    </source>
</evidence>
<feature type="domain" description="Histone deacetylase" evidence="2">
    <location>
        <begin position="20"/>
        <end position="305"/>
    </location>
</feature>
<protein>
    <submittedName>
        <fullName evidence="3">Histone deacetylase</fullName>
    </submittedName>
</protein>
<dbReference type="PANTHER" id="PTHR10625">
    <property type="entry name" value="HISTONE DEACETYLASE HDAC1-RELATED"/>
    <property type="match status" value="1"/>
</dbReference>
<name>X2LIV0_9BACT</name>
<sequence>MTTALITHPACLRHEPPPGHPERPARLQSILGALEADAFRPLVRREAPEASLDSIARVHDRDYAQEALASIPSRGVVHFDADTSVSPGSRDAILRAAGAVVEGVDMVMKGEVKNAFCAVRPPGHHALPDRAMGFCVFNNVAVGAAHARAVHGLNRVAVVDFDVHHGNGTEAMFWADPASFYASTHQWPFYPGTGRPGEARPEHIVDMPLPAGAGSVEFRKAFSDALLPALTRFRPDIVFISAGFDAHQDDPLGQMRLTEADYVWATEALCEIAARQCSGRVVSALEGGYDLGALARSVAAHVQALMAA</sequence>
<dbReference type="PRINTS" id="PR01270">
    <property type="entry name" value="HDASUPER"/>
</dbReference>
<proteinExistence type="inferred from homology"/>
<dbReference type="InterPro" id="IPR023801">
    <property type="entry name" value="His_deacetylse_dom"/>
</dbReference>
<dbReference type="InterPro" id="IPR037138">
    <property type="entry name" value="His_deacetylse_dom_sf"/>
</dbReference>
<dbReference type="Pfam" id="PF00850">
    <property type="entry name" value="Hist_deacetyl"/>
    <property type="match status" value="1"/>
</dbReference>
<organism evidence="3">
    <name type="scientific">uncultured bacterium 12AC_lac13</name>
    <dbReference type="NCBI Taxonomy" id="1447233"/>
    <lineage>
        <taxon>Bacteria</taxon>
        <taxon>environmental samples</taxon>
    </lineage>
</organism>
<evidence type="ECO:0000259" key="2">
    <source>
        <dbReference type="Pfam" id="PF00850"/>
    </source>
</evidence>
<dbReference type="EMBL" id="KF796593">
    <property type="protein sequence ID" value="AHN97611.1"/>
    <property type="molecule type" value="Genomic_DNA"/>
</dbReference>
<evidence type="ECO:0000256" key="1">
    <source>
        <dbReference type="ARBA" id="ARBA00005947"/>
    </source>
</evidence>
<dbReference type="InterPro" id="IPR000286">
    <property type="entry name" value="HDACs"/>
</dbReference>
<dbReference type="CDD" id="cd11599">
    <property type="entry name" value="HDAC_classII_2"/>
    <property type="match status" value="1"/>
</dbReference>